<dbReference type="SUPFAM" id="SSF51161">
    <property type="entry name" value="Trimeric LpxA-like enzymes"/>
    <property type="match status" value="1"/>
</dbReference>
<dbReference type="Pfam" id="PF14602">
    <property type="entry name" value="Hexapep_2"/>
    <property type="match status" value="1"/>
</dbReference>
<name>A0A5C0UEP1_9PROT</name>
<dbReference type="NCBIfam" id="NF008808">
    <property type="entry name" value="PRK11830.1"/>
    <property type="match status" value="1"/>
</dbReference>
<dbReference type="PANTHER" id="PTHR43300">
    <property type="entry name" value="ACETYLTRANSFERASE"/>
    <property type="match status" value="1"/>
</dbReference>
<dbReference type="Pfam" id="PF00132">
    <property type="entry name" value="Hexapep"/>
    <property type="match status" value="1"/>
</dbReference>
<sequence>MNEKVESLLVDLESGKVKIVNKENQWELNKNAFKQINNIFKSEKQITGIDNLTKWNDKVDLQNNINNQALLDKNSRFVPGSWIRRGVYIGENCVIMSNSFINVGAYIDDESMIDSGVTIGSCAHIGKRCHISSNTVIAGVLEPSSAMPVIIEDNVFIGAQCIIAEGIMIPEGCVLGAGTKITSSTKIFNRDGLQMDKIDSYSVIVPGSYSISKNISLECAIIIKKVDEKTKSKISINDLLRG</sequence>
<dbReference type="InterPro" id="IPR011004">
    <property type="entry name" value="Trimer_LpxA-like_sf"/>
</dbReference>
<evidence type="ECO:0000313" key="3">
    <source>
        <dbReference type="Proteomes" id="UP000325155"/>
    </source>
</evidence>
<evidence type="ECO:0000256" key="1">
    <source>
        <dbReference type="ARBA" id="ARBA00007274"/>
    </source>
</evidence>
<accession>A0A5C0UEP1</accession>
<gene>
    <name evidence="2" type="ORF">FZC35_02070</name>
</gene>
<proteinExistence type="inferred from homology"/>
<dbReference type="EMBL" id="CP043315">
    <property type="protein sequence ID" value="QEK38151.1"/>
    <property type="molecule type" value="Genomic_DNA"/>
</dbReference>
<dbReference type="EC" id="2.3.1.117" evidence="2"/>
<dbReference type="PANTHER" id="PTHR43300:SF10">
    <property type="entry name" value="2,3,4,5-TETRAHYDROPYRIDINE-2,6-DICARBOXYLATE N-ACETYLTRANSFERASE"/>
    <property type="match status" value="1"/>
</dbReference>
<evidence type="ECO:0000313" key="2">
    <source>
        <dbReference type="EMBL" id="QEK38151.1"/>
    </source>
</evidence>
<comment type="similarity">
    <text evidence="1">Belongs to the transferase hexapeptide repeat family.</text>
</comment>
<keyword evidence="3" id="KW-1185">Reference proteome</keyword>
<reference evidence="2 3" key="1">
    <citation type="submission" date="2019-08" db="EMBL/GenBank/DDBJ databases">
        <title>Highly reduced genomes of protist endosymbionts show evolutionary convergence.</title>
        <authorList>
            <person name="George E."/>
            <person name="Husnik F."/>
            <person name="Tashyreva D."/>
            <person name="Prokopchuk G."/>
            <person name="Horak A."/>
            <person name="Kwong W.K."/>
            <person name="Lukes J."/>
            <person name="Keeling P.J."/>
        </authorList>
    </citation>
    <scope>NUCLEOTIDE SEQUENCE [LARGE SCALE GENOMIC DNA]</scope>
    <source>
        <strain evidence="2">1605</strain>
    </source>
</reference>
<keyword evidence="2" id="KW-0012">Acyltransferase</keyword>
<dbReference type="OrthoDB" id="9775362at2"/>
<protein>
    <submittedName>
        <fullName evidence="2">2,3,4,5-tetrahydropyridine-2,6-dicarboxylate N-succinyltransferase</fullName>
        <ecNumber evidence="2">2.3.1.117</ecNumber>
    </submittedName>
</protein>
<organism evidence="2 3">
    <name type="scientific">Candidatus Cytomitobacter indipagum</name>
    <dbReference type="NCBI Taxonomy" id="2601575"/>
    <lineage>
        <taxon>Bacteria</taxon>
        <taxon>Pseudomonadati</taxon>
        <taxon>Pseudomonadota</taxon>
        <taxon>Alphaproteobacteria</taxon>
        <taxon>Holosporales</taxon>
        <taxon>Holosporaceae</taxon>
        <taxon>Candidatus Cytomitobacter</taxon>
    </lineage>
</organism>
<dbReference type="Proteomes" id="UP000325155">
    <property type="component" value="Chromosome"/>
</dbReference>
<dbReference type="Gene3D" id="2.160.10.10">
    <property type="entry name" value="Hexapeptide repeat proteins"/>
    <property type="match status" value="1"/>
</dbReference>
<dbReference type="GO" id="GO:0008666">
    <property type="term" value="F:2,3,4,5-tetrahydropyridine-2,6-dicarboxylate N-succinyltransferase activity"/>
    <property type="evidence" value="ECO:0007669"/>
    <property type="project" value="UniProtKB-EC"/>
</dbReference>
<dbReference type="AlphaFoldDB" id="A0A5C0UEP1"/>
<dbReference type="InterPro" id="IPR050179">
    <property type="entry name" value="Trans_hexapeptide_repeat"/>
</dbReference>
<dbReference type="CDD" id="cd03350">
    <property type="entry name" value="LbH_THP_succinylT"/>
    <property type="match status" value="1"/>
</dbReference>
<dbReference type="KEGG" id="cip:FZC35_02070"/>
<dbReference type="RefSeq" id="WP_148980998.1">
    <property type="nucleotide sequence ID" value="NZ_CP043315.1"/>
</dbReference>
<keyword evidence="2" id="KW-0808">Transferase</keyword>
<dbReference type="InterPro" id="IPR001451">
    <property type="entry name" value="Hexapep"/>
</dbReference>